<dbReference type="CDD" id="cd01650">
    <property type="entry name" value="RT_nLTR_like"/>
    <property type="match status" value="1"/>
</dbReference>
<dbReference type="InterPro" id="IPR012337">
    <property type="entry name" value="RNaseH-like_sf"/>
</dbReference>
<dbReference type="InterPro" id="IPR044730">
    <property type="entry name" value="RNase_H-like_dom_plant"/>
</dbReference>
<dbReference type="InterPro" id="IPR036397">
    <property type="entry name" value="RNaseH_sf"/>
</dbReference>
<dbReference type="Pfam" id="PF00078">
    <property type="entry name" value="RVT_1"/>
    <property type="match status" value="1"/>
</dbReference>
<reference evidence="3" key="2">
    <citation type="submission" date="2025-08" db="UniProtKB">
        <authorList>
            <consortium name="RefSeq"/>
        </authorList>
    </citation>
    <scope>IDENTIFICATION</scope>
    <source>
        <tissue evidence="3">Leaf</tissue>
    </source>
</reference>
<name>A0ABM3RQI1_SPIOL</name>
<reference evidence="2" key="1">
    <citation type="journal article" date="2021" name="Nat. Commun.">
        <title>Genomic analyses provide insights into spinach domestication and the genetic basis of agronomic traits.</title>
        <authorList>
            <person name="Cai X."/>
            <person name="Sun X."/>
            <person name="Xu C."/>
            <person name="Sun H."/>
            <person name="Wang X."/>
            <person name="Ge C."/>
            <person name="Zhang Z."/>
            <person name="Wang Q."/>
            <person name="Fei Z."/>
            <person name="Jiao C."/>
            <person name="Wang Q."/>
        </authorList>
    </citation>
    <scope>NUCLEOTIDE SEQUENCE [LARGE SCALE GENOMIC DNA]</scope>
    <source>
        <strain evidence="2">cv. Varoflay</strain>
    </source>
</reference>
<keyword evidence="2" id="KW-1185">Reference proteome</keyword>
<dbReference type="InterPro" id="IPR000477">
    <property type="entry name" value="RT_dom"/>
</dbReference>
<sequence>MLIKLHLFFNSSFCKPVANSIVRHVVTVVYMLLMKLSSVTISYYKDNWLYGRYLCYEAVPAIVVMHISPFQNAFTPERSIHDNLLLVQEILNVFKKSKSKVGWCDLKLDMEKAYDRIEWDFLWAALDKLGFPVKWINWVKACVTYVSYSIKVSNATTDVFTPSRGLRQGDPLSPYLFIICMEVFIIMLNNVSANSTMGLGFKVAPQTARIPCLMFADDNLLLCKAINSACQNLLKVITDFCKLSGLLVNFHKSAIIFSKNITHSKRDSLASIFNMTKSEALVRYLGAHFSSFTPTRADFFTYYAENESHINSWQANFLSKAGIHRQFFWNQSQLGKALPLIAWKKVCQPKDQGGLGLRRTYPLNRAFIAKLGWKILTEENNLWVKIMRKKYLQNNNSFFTVKKKTRDSVIWNHILNQREILRKGIRWRLGNGKSINFWRDNWIGQYALIDLPVIAQNASNEETTVAHFIDDRKNWNIEKLSSILPPEIVQKIKGIPIPVNDLPDNPIWGCTNSREFSVKSATWLAHDLPVSSEKWKFKWISYNAFKEWEFRLLMDSHQLKGTPFTTLQLPNNHPTTSPPIMVRWFPPPTDAFKLNFDGSCKSSSAAAGIIMRDSNGKTISAKSFNLGKTQVYMAEAIALHKGIQEAICLGIKDIYIEDVV</sequence>
<dbReference type="SUPFAM" id="SSF53098">
    <property type="entry name" value="Ribonuclease H-like"/>
    <property type="match status" value="1"/>
</dbReference>
<dbReference type="Proteomes" id="UP000813463">
    <property type="component" value="Chromosome 4"/>
</dbReference>
<evidence type="ECO:0000313" key="3">
    <source>
        <dbReference type="RefSeq" id="XP_056697878.1"/>
    </source>
</evidence>
<gene>
    <name evidence="3" type="primary">LOC130471653</name>
</gene>
<dbReference type="InterPro" id="IPR043502">
    <property type="entry name" value="DNA/RNA_pol_sf"/>
</dbReference>
<protein>
    <recommendedName>
        <fullName evidence="1">Reverse transcriptase domain-containing protein</fullName>
    </recommendedName>
</protein>
<accession>A0ABM3RQI1</accession>
<proteinExistence type="predicted"/>
<dbReference type="RefSeq" id="XP_056697878.1">
    <property type="nucleotide sequence ID" value="XM_056841900.1"/>
</dbReference>
<dbReference type="Gene3D" id="3.30.420.10">
    <property type="entry name" value="Ribonuclease H-like superfamily/Ribonuclease H"/>
    <property type="match status" value="1"/>
</dbReference>
<dbReference type="PANTHER" id="PTHR33116">
    <property type="entry name" value="REVERSE TRANSCRIPTASE ZINC-BINDING DOMAIN-CONTAINING PROTEIN-RELATED-RELATED"/>
    <property type="match status" value="1"/>
</dbReference>
<feature type="domain" description="Reverse transcriptase" evidence="1">
    <location>
        <begin position="1"/>
        <end position="289"/>
    </location>
</feature>
<dbReference type="CDD" id="cd06222">
    <property type="entry name" value="RNase_H_like"/>
    <property type="match status" value="1"/>
</dbReference>
<dbReference type="Pfam" id="PF13456">
    <property type="entry name" value="RVT_3"/>
    <property type="match status" value="1"/>
</dbReference>
<evidence type="ECO:0000313" key="2">
    <source>
        <dbReference type="Proteomes" id="UP000813463"/>
    </source>
</evidence>
<dbReference type="InterPro" id="IPR002156">
    <property type="entry name" value="RNaseH_domain"/>
</dbReference>
<dbReference type="PANTHER" id="PTHR33116:SF78">
    <property type="entry name" value="OS12G0587133 PROTEIN"/>
    <property type="match status" value="1"/>
</dbReference>
<dbReference type="SUPFAM" id="SSF56672">
    <property type="entry name" value="DNA/RNA polymerases"/>
    <property type="match status" value="1"/>
</dbReference>
<evidence type="ECO:0000259" key="1">
    <source>
        <dbReference type="PROSITE" id="PS50878"/>
    </source>
</evidence>
<dbReference type="PROSITE" id="PS50878">
    <property type="entry name" value="RT_POL"/>
    <property type="match status" value="1"/>
</dbReference>
<organism evidence="2 3">
    <name type="scientific">Spinacia oleracea</name>
    <name type="common">Spinach</name>
    <dbReference type="NCBI Taxonomy" id="3562"/>
    <lineage>
        <taxon>Eukaryota</taxon>
        <taxon>Viridiplantae</taxon>
        <taxon>Streptophyta</taxon>
        <taxon>Embryophyta</taxon>
        <taxon>Tracheophyta</taxon>
        <taxon>Spermatophyta</taxon>
        <taxon>Magnoliopsida</taxon>
        <taxon>eudicotyledons</taxon>
        <taxon>Gunneridae</taxon>
        <taxon>Pentapetalae</taxon>
        <taxon>Caryophyllales</taxon>
        <taxon>Chenopodiaceae</taxon>
        <taxon>Chenopodioideae</taxon>
        <taxon>Anserineae</taxon>
        <taxon>Spinacia</taxon>
    </lineage>
</organism>
<dbReference type="GeneID" id="130471653"/>